<dbReference type="Proteomes" id="UP001165121">
    <property type="component" value="Unassembled WGS sequence"/>
</dbReference>
<name>A0A9W7D6S8_9STRA</name>
<gene>
    <name evidence="1" type="ORF">Pfra01_002284400</name>
</gene>
<comment type="caution">
    <text evidence="1">The sequence shown here is derived from an EMBL/GenBank/DDBJ whole genome shotgun (WGS) entry which is preliminary data.</text>
</comment>
<accession>A0A9W7D6S8</accession>
<keyword evidence="2" id="KW-1185">Reference proteome</keyword>
<proteinExistence type="predicted"/>
<reference evidence="1" key="1">
    <citation type="submission" date="2023-04" db="EMBL/GenBank/DDBJ databases">
        <title>Phytophthora fragariaefolia NBRC 109709.</title>
        <authorList>
            <person name="Ichikawa N."/>
            <person name="Sato H."/>
            <person name="Tonouchi N."/>
        </authorList>
    </citation>
    <scope>NUCLEOTIDE SEQUENCE</scope>
    <source>
        <strain evidence="1">NBRC 109709</strain>
    </source>
</reference>
<sequence length="168" mass="17444">MAVAENEAAPDALVLGLTTPSSAPATTQASVASLAATRDPVEAAAVVAAASVAVVMSASARRRVANTYTGHIPPARVVATPPSRSIAAPRARTVVTATLSTMPGTRSTAFEPVTAIPAPIQGPQPRVRASRKLPDLANPLLEREFSGSWCTRRVVRDTECLRPSTHCQ</sequence>
<organism evidence="1 2">
    <name type="scientific">Phytophthora fragariaefolia</name>
    <dbReference type="NCBI Taxonomy" id="1490495"/>
    <lineage>
        <taxon>Eukaryota</taxon>
        <taxon>Sar</taxon>
        <taxon>Stramenopiles</taxon>
        <taxon>Oomycota</taxon>
        <taxon>Peronosporomycetes</taxon>
        <taxon>Peronosporales</taxon>
        <taxon>Peronosporaceae</taxon>
        <taxon>Phytophthora</taxon>
    </lineage>
</organism>
<protein>
    <submittedName>
        <fullName evidence="1">Unnamed protein product</fullName>
    </submittedName>
</protein>
<evidence type="ECO:0000313" key="2">
    <source>
        <dbReference type="Proteomes" id="UP001165121"/>
    </source>
</evidence>
<evidence type="ECO:0000313" key="1">
    <source>
        <dbReference type="EMBL" id="GMF54644.1"/>
    </source>
</evidence>
<dbReference type="AlphaFoldDB" id="A0A9W7D6S8"/>
<dbReference type="EMBL" id="BSXT01003559">
    <property type="protein sequence ID" value="GMF54644.1"/>
    <property type="molecule type" value="Genomic_DNA"/>
</dbReference>